<evidence type="ECO:0000256" key="2">
    <source>
        <dbReference type="ARBA" id="ARBA00006409"/>
    </source>
</evidence>
<dbReference type="InterPro" id="IPR036134">
    <property type="entry name" value="Crypto/Photolyase_FAD-like_sf"/>
</dbReference>
<comment type="cofactor">
    <cofactor evidence="1">
        <name>FAD</name>
        <dbReference type="ChEBI" id="CHEBI:57692"/>
    </cofactor>
</comment>
<evidence type="ECO:0000256" key="11">
    <source>
        <dbReference type="ARBA" id="ARBA00031671"/>
    </source>
</evidence>
<dbReference type="Gene3D" id="1.10.579.10">
    <property type="entry name" value="DNA Cyclobutane Dipyrimidine Photolyase, subunit A, domain 3"/>
    <property type="match status" value="1"/>
</dbReference>
<dbReference type="InterPro" id="IPR052219">
    <property type="entry name" value="Photolyase_Class-2"/>
</dbReference>
<comment type="similarity">
    <text evidence="2">Belongs to the DNA photolyase class-2 family.</text>
</comment>
<organism evidence="15 16">
    <name type="scientific">Perkinsus olseni</name>
    <name type="common">Perkinsus atlanticus</name>
    <dbReference type="NCBI Taxonomy" id="32597"/>
    <lineage>
        <taxon>Eukaryota</taxon>
        <taxon>Sar</taxon>
        <taxon>Alveolata</taxon>
        <taxon>Perkinsozoa</taxon>
        <taxon>Perkinsea</taxon>
        <taxon>Perkinsida</taxon>
        <taxon>Perkinsidae</taxon>
        <taxon>Perkinsus</taxon>
    </lineage>
</organism>
<feature type="compositionally biased region" description="Low complexity" evidence="14">
    <location>
        <begin position="345"/>
        <end position="355"/>
    </location>
</feature>
<comment type="catalytic activity">
    <reaction evidence="12">
        <text>cyclobutadipyrimidine (in DNA) = 2 pyrimidine residues (in DNA).</text>
        <dbReference type="EC" id="4.1.99.3"/>
    </reaction>
</comment>
<dbReference type="PANTHER" id="PTHR10211">
    <property type="entry name" value="DEOXYRIBODIPYRIMIDINE PHOTOLYASE"/>
    <property type="match status" value="1"/>
</dbReference>
<keyword evidence="7" id="KW-0274">FAD</keyword>
<evidence type="ECO:0000256" key="9">
    <source>
        <dbReference type="ARBA" id="ARBA00023204"/>
    </source>
</evidence>
<dbReference type="Gene3D" id="1.25.40.80">
    <property type="match status" value="1"/>
</dbReference>
<dbReference type="GO" id="GO:0003904">
    <property type="term" value="F:deoxyribodipyrimidine photo-lyase activity"/>
    <property type="evidence" value="ECO:0007669"/>
    <property type="project" value="UniProtKB-EC"/>
</dbReference>
<dbReference type="AlphaFoldDB" id="A0A7J6QHC8"/>
<feature type="region of interest" description="Disordered" evidence="14">
    <location>
        <begin position="295"/>
        <end position="365"/>
    </location>
</feature>
<evidence type="ECO:0000256" key="3">
    <source>
        <dbReference type="ARBA" id="ARBA00013149"/>
    </source>
</evidence>
<reference evidence="15 16" key="1">
    <citation type="submission" date="2020-04" db="EMBL/GenBank/DDBJ databases">
        <title>Perkinsus olseni comparative genomics.</title>
        <authorList>
            <person name="Bogema D.R."/>
        </authorList>
    </citation>
    <scope>NUCLEOTIDE SEQUENCE [LARGE SCALE GENOMIC DNA]</scope>
    <source>
        <strain evidence="15">ATCC PRA-205</strain>
    </source>
</reference>
<keyword evidence="9" id="KW-0234">DNA repair</keyword>
<name>A0A7J6QHC8_PEROL</name>
<accession>A0A7J6QHC8</accession>
<evidence type="ECO:0000313" key="15">
    <source>
        <dbReference type="EMBL" id="KAF4707785.1"/>
    </source>
</evidence>
<evidence type="ECO:0000256" key="5">
    <source>
        <dbReference type="ARBA" id="ARBA00022630"/>
    </source>
</evidence>
<evidence type="ECO:0000313" key="16">
    <source>
        <dbReference type="Proteomes" id="UP000574390"/>
    </source>
</evidence>
<dbReference type="Proteomes" id="UP000574390">
    <property type="component" value="Unassembled WGS sequence"/>
</dbReference>
<evidence type="ECO:0000256" key="8">
    <source>
        <dbReference type="ARBA" id="ARBA00023125"/>
    </source>
</evidence>
<comment type="caution">
    <text evidence="15">The sequence shown here is derived from an EMBL/GenBank/DDBJ whole genome shotgun (WGS) entry which is preliminary data.</text>
</comment>
<feature type="coiled-coil region" evidence="13">
    <location>
        <begin position="239"/>
        <end position="266"/>
    </location>
</feature>
<evidence type="ECO:0000256" key="6">
    <source>
        <dbReference type="ARBA" id="ARBA00022763"/>
    </source>
</evidence>
<evidence type="ECO:0000256" key="7">
    <source>
        <dbReference type="ARBA" id="ARBA00022827"/>
    </source>
</evidence>
<dbReference type="SUPFAM" id="SSF48173">
    <property type="entry name" value="Cryptochrome/photolyase FAD-binding domain"/>
    <property type="match status" value="1"/>
</dbReference>
<evidence type="ECO:0000256" key="4">
    <source>
        <dbReference type="ARBA" id="ARBA00014046"/>
    </source>
</evidence>
<keyword evidence="13" id="KW-0175">Coiled coil</keyword>
<feature type="region of interest" description="Disordered" evidence="14">
    <location>
        <begin position="376"/>
        <end position="395"/>
    </location>
</feature>
<protein>
    <recommendedName>
        <fullName evidence="4">Deoxyribodipyrimidine photo-lyase</fullName>
        <ecNumber evidence="3">4.1.99.3</ecNumber>
    </recommendedName>
    <alternativeName>
        <fullName evidence="11">DNA photolyase</fullName>
    </alternativeName>
</protein>
<keyword evidence="5" id="KW-0285">Flavoprotein</keyword>
<keyword evidence="10" id="KW-0456">Lyase</keyword>
<proteinExistence type="inferred from homology"/>
<evidence type="ECO:0000256" key="12">
    <source>
        <dbReference type="ARBA" id="ARBA00033999"/>
    </source>
</evidence>
<dbReference type="FunFam" id="1.10.579.10:FF:000002">
    <property type="entry name" value="Deoxyribodipyrimidine photolyase"/>
    <property type="match status" value="1"/>
</dbReference>
<keyword evidence="8" id="KW-0238">DNA-binding</keyword>
<keyword evidence="6" id="KW-0227">DNA damage</keyword>
<evidence type="ECO:0000256" key="13">
    <source>
        <dbReference type="SAM" id="Coils"/>
    </source>
</evidence>
<evidence type="ECO:0000256" key="14">
    <source>
        <dbReference type="SAM" id="MobiDB-lite"/>
    </source>
</evidence>
<sequence>MISPQRAIMEVANARTIPKPDRDAFVEEAFVRRELADNFCHYQKNYDNFDGFHNWARKTLEDHEGDKRKYIYSLSELEKALTHDELWNACQNQMVKCGKMHGYLRMYWGKKILEWTENPRQALEFAIYLNDKYELDGRDPNGYVGCAWSIGGVHDQGWAERPIFGKIRYMTYDGCKRKFDIQKYIKKWGAIGKEKDDDSHGIKAFFKPKKRPTGKEADSSNWNSLMSLASISEDVTALRELMIEELNRLNRKVEGINVKVDGLRKQLRDIARGVTGPGEDETVFYPSGTAFLDATTVDSGPVSSDEEAEIQEASSSASSPVKNRAVGGGETSGREAQDEGEEKCSGSVPASSSSSKGNRGRRDSFVSTVSCVRDLTGTPMKAAEPSAGSAPITSTKKRRRLEVDTYLIETDLTVKHGGKILCDLKGFSFWPKGLLSSQLRQQLKKVAQIRDLLTVADGDLSVQGVSPEGQSVDLDDGVAANAVRGYRRLIVNL</sequence>
<gene>
    <name evidence="15" type="ORF">FOZ62_023864</name>
</gene>
<dbReference type="PANTHER" id="PTHR10211:SF0">
    <property type="entry name" value="DEOXYRIBODIPYRIMIDINE PHOTO-LYASE"/>
    <property type="match status" value="1"/>
</dbReference>
<dbReference type="GO" id="GO:0000719">
    <property type="term" value="P:photoreactive repair"/>
    <property type="evidence" value="ECO:0007669"/>
    <property type="project" value="TreeGrafter"/>
</dbReference>
<evidence type="ECO:0000256" key="10">
    <source>
        <dbReference type="ARBA" id="ARBA00023239"/>
    </source>
</evidence>
<evidence type="ECO:0000256" key="1">
    <source>
        <dbReference type="ARBA" id="ARBA00001974"/>
    </source>
</evidence>
<dbReference type="EC" id="4.1.99.3" evidence="3"/>
<dbReference type="GO" id="GO:0003677">
    <property type="term" value="F:DNA binding"/>
    <property type="evidence" value="ECO:0007669"/>
    <property type="project" value="UniProtKB-KW"/>
</dbReference>
<dbReference type="EMBL" id="JABANM010029566">
    <property type="protein sequence ID" value="KAF4707785.1"/>
    <property type="molecule type" value="Genomic_DNA"/>
</dbReference>